<dbReference type="EMBL" id="FOMX01000030">
    <property type="protein sequence ID" value="SFF12271.1"/>
    <property type="molecule type" value="Genomic_DNA"/>
</dbReference>
<name>A0A1I2G6M8_9BACT</name>
<evidence type="ECO:0000259" key="7">
    <source>
        <dbReference type="Pfam" id="PF08281"/>
    </source>
</evidence>
<dbReference type="OrthoDB" id="5507391at2"/>
<dbReference type="Proteomes" id="UP000199400">
    <property type="component" value="Unassembled WGS sequence"/>
</dbReference>
<dbReference type="InterPro" id="IPR007627">
    <property type="entry name" value="RNA_pol_sigma70_r2"/>
</dbReference>
<dbReference type="InterPro" id="IPR036388">
    <property type="entry name" value="WH-like_DNA-bd_sf"/>
</dbReference>
<dbReference type="SUPFAM" id="SSF88946">
    <property type="entry name" value="Sigma2 domain of RNA polymerase sigma factors"/>
    <property type="match status" value="1"/>
</dbReference>
<dbReference type="RefSeq" id="WP_096325750.1">
    <property type="nucleotide sequence ID" value="NZ_FOMX01000030.1"/>
</dbReference>
<dbReference type="NCBIfam" id="TIGR02937">
    <property type="entry name" value="sigma70-ECF"/>
    <property type="match status" value="1"/>
</dbReference>
<dbReference type="InterPro" id="IPR039425">
    <property type="entry name" value="RNA_pol_sigma-70-like"/>
</dbReference>
<reference evidence="9" key="1">
    <citation type="submission" date="2016-10" db="EMBL/GenBank/DDBJ databases">
        <authorList>
            <person name="Varghese N."/>
            <person name="Submissions S."/>
        </authorList>
    </citation>
    <scope>NUCLEOTIDE SEQUENCE [LARGE SCALE GENOMIC DNA]</scope>
    <source>
        <strain evidence="9">ATCC 25963</strain>
    </source>
</reference>
<dbReference type="PANTHER" id="PTHR43133:SF8">
    <property type="entry name" value="RNA POLYMERASE SIGMA FACTOR HI_1459-RELATED"/>
    <property type="match status" value="1"/>
</dbReference>
<keyword evidence="5" id="KW-0804">Transcription</keyword>
<dbReference type="GO" id="GO:0016987">
    <property type="term" value="F:sigma factor activity"/>
    <property type="evidence" value="ECO:0007669"/>
    <property type="project" value="UniProtKB-KW"/>
</dbReference>
<dbReference type="STRING" id="54.SAMN02745121_07038"/>
<keyword evidence="3" id="KW-0731">Sigma factor</keyword>
<protein>
    <submittedName>
        <fullName evidence="8">RNA polymerase, sigma subunit, ECF family</fullName>
    </submittedName>
</protein>
<dbReference type="Gene3D" id="1.10.1740.10">
    <property type="match status" value="1"/>
</dbReference>
<organism evidence="8 9">
    <name type="scientific">Nannocystis exedens</name>
    <dbReference type="NCBI Taxonomy" id="54"/>
    <lineage>
        <taxon>Bacteria</taxon>
        <taxon>Pseudomonadati</taxon>
        <taxon>Myxococcota</taxon>
        <taxon>Polyangia</taxon>
        <taxon>Nannocystales</taxon>
        <taxon>Nannocystaceae</taxon>
        <taxon>Nannocystis</taxon>
    </lineage>
</organism>
<keyword evidence="9" id="KW-1185">Reference proteome</keyword>
<evidence type="ECO:0000256" key="5">
    <source>
        <dbReference type="ARBA" id="ARBA00023163"/>
    </source>
</evidence>
<evidence type="ECO:0000256" key="4">
    <source>
        <dbReference type="ARBA" id="ARBA00023125"/>
    </source>
</evidence>
<dbReference type="GO" id="GO:0006352">
    <property type="term" value="P:DNA-templated transcription initiation"/>
    <property type="evidence" value="ECO:0007669"/>
    <property type="project" value="InterPro"/>
</dbReference>
<dbReference type="SUPFAM" id="SSF88659">
    <property type="entry name" value="Sigma3 and sigma4 domains of RNA polymerase sigma factors"/>
    <property type="match status" value="1"/>
</dbReference>
<dbReference type="InterPro" id="IPR013324">
    <property type="entry name" value="RNA_pol_sigma_r3/r4-like"/>
</dbReference>
<gene>
    <name evidence="8" type="ORF">SAMN02745121_07038</name>
</gene>
<dbReference type="Gene3D" id="1.10.10.10">
    <property type="entry name" value="Winged helix-like DNA-binding domain superfamily/Winged helix DNA-binding domain"/>
    <property type="match status" value="1"/>
</dbReference>
<sequence>MTATRSDEQLLAAWRAGERRAGEQLFERYYEPVARFFFNKTDAGAELIQQTFLACVEGAAKFRGEGSFRSFVFAIAYRQLCRHYRDRKGDRLDFTEVSIAAMEPSPSQAMVEGEELKLLLAGLRRIPVDCQVALELLYWEQLTTAEMAAVLEIPEGTVKSRLRRGRALLREAIEALAKSPDLAASTLLGIDTWAGALRARAGLAEGPRGE</sequence>
<comment type="similarity">
    <text evidence="1">Belongs to the sigma-70 factor family. ECF subfamily.</text>
</comment>
<evidence type="ECO:0000256" key="2">
    <source>
        <dbReference type="ARBA" id="ARBA00023015"/>
    </source>
</evidence>
<evidence type="ECO:0000256" key="1">
    <source>
        <dbReference type="ARBA" id="ARBA00010641"/>
    </source>
</evidence>
<dbReference type="AlphaFoldDB" id="A0A1I2G6M8"/>
<dbReference type="Pfam" id="PF04542">
    <property type="entry name" value="Sigma70_r2"/>
    <property type="match status" value="1"/>
</dbReference>
<evidence type="ECO:0000259" key="6">
    <source>
        <dbReference type="Pfam" id="PF04542"/>
    </source>
</evidence>
<feature type="domain" description="RNA polymerase sigma factor 70 region 4 type 2" evidence="7">
    <location>
        <begin position="119"/>
        <end position="169"/>
    </location>
</feature>
<proteinExistence type="inferred from homology"/>
<evidence type="ECO:0000313" key="9">
    <source>
        <dbReference type="Proteomes" id="UP000199400"/>
    </source>
</evidence>
<dbReference type="InterPro" id="IPR013325">
    <property type="entry name" value="RNA_pol_sigma_r2"/>
</dbReference>
<keyword evidence="2" id="KW-0805">Transcription regulation</keyword>
<dbReference type="Pfam" id="PF08281">
    <property type="entry name" value="Sigma70_r4_2"/>
    <property type="match status" value="1"/>
</dbReference>
<dbReference type="InterPro" id="IPR013249">
    <property type="entry name" value="RNA_pol_sigma70_r4_t2"/>
</dbReference>
<keyword evidence="4" id="KW-0238">DNA-binding</keyword>
<feature type="domain" description="RNA polymerase sigma-70 region 2" evidence="6">
    <location>
        <begin position="26"/>
        <end position="88"/>
    </location>
</feature>
<dbReference type="GO" id="GO:0003677">
    <property type="term" value="F:DNA binding"/>
    <property type="evidence" value="ECO:0007669"/>
    <property type="project" value="UniProtKB-KW"/>
</dbReference>
<evidence type="ECO:0000313" key="8">
    <source>
        <dbReference type="EMBL" id="SFF12271.1"/>
    </source>
</evidence>
<evidence type="ECO:0000256" key="3">
    <source>
        <dbReference type="ARBA" id="ARBA00023082"/>
    </source>
</evidence>
<dbReference type="PANTHER" id="PTHR43133">
    <property type="entry name" value="RNA POLYMERASE ECF-TYPE SIGMA FACTO"/>
    <property type="match status" value="1"/>
</dbReference>
<dbReference type="InterPro" id="IPR014284">
    <property type="entry name" value="RNA_pol_sigma-70_dom"/>
</dbReference>
<accession>A0A1I2G6M8</accession>